<evidence type="ECO:0008006" key="4">
    <source>
        <dbReference type="Google" id="ProtNLM"/>
    </source>
</evidence>
<gene>
    <name evidence="2" type="ORF">CCAM_LOCUS11685</name>
</gene>
<dbReference type="Proteomes" id="UP000595140">
    <property type="component" value="Unassembled WGS sequence"/>
</dbReference>
<dbReference type="InterPro" id="IPR012340">
    <property type="entry name" value="NA-bd_OB-fold"/>
</dbReference>
<organism evidence="2 3">
    <name type="scientific">Cuscuta campestris</name>
    <dbReference type="NCBI Taxonomy" id="132261"/>
    <lineage>
        <taxon>Eukaryota</taxon>
        <taxon>Viridiplantae</taxon>
        <taxon>Streptophyta</taxon>
        <taxon>Embryophyta</taxon>
        <taxon>Tracheophyta</taxon>
        <taxon>Spermatophyta</taxon>
        <taxon>Magnoliopsida</taxon>
        <taxon>eudicotyledons</taxon>
        <taxon>Gunneridae</taxon>
        <taxon>Pentapetalae</taxon>
        <taxon>asterids</taxon>
        <taxon>lamiids</taxon>
        <taxon>Solanales</taxon>
        <taxon>Convolvulaceae</taxon>
        <taxon>Cuscuteae</taxon>
        <taxon>Cuscuta</taxon>
        <taxon>Cuscuta subgen. Grammica</taxon>
        <taxon>Cuscuta sect. Cleistogrammica</taxon>
    </lineage>
</organism>
<accession>A0A484L059</accession>
<dbReference type="Gene3D" id="2.40.50.140">
    <property type="entry name" value="Nucleic acid-binding proteins"/>
    <property type="match status" value="1"/>
</dbReference>
<proteinExistence type="predicted"/>
<feature type="compositionally biased region" description="Polar residues" evidence="1">
    <location>
        <begin position="257"/>
        <end position="267"/>
    </location>
</feature>
<dbReference type="CDD" id="cd04481">
    <property type="entry name" value="RPA1_DBD_B_like"/>
    <property type="match status" value="1"/>
</dbReference>
<dbReference type="OrthoDB" id="1751331at2759"/>
<keyword evidence="3" id="KW-1185">Reference proteome</keyword>
<name>A0A484L059_9ASTE</name>
<evidence type="ECO:0000256" key="1">
    <source>
        <dbReference type="SAM" id="MobiDB-lite"/>
    </source>
</evidence>
<reference evidence="2 3" key="1">
    <citation type="submission" date="2018-04" db="EMBL/GenBank/DDBJ databases">
        <authorList>
            <person name="Vogel A."/>
        </authorList>
    </citation>
    <scope>NUCLEOTIDE SEQUENCE [LARGE SCALE GENOMIC DNA]</scope>
</reference>
<feature type="region of interest" description="Disordered" evidence="1">
    <location>
        <begin position="254"/>
        <end position="305"/>
    </location>
</feature>
<dbReference type="SUPFAM" id="SSF50249">
    <property type="entry name" value="Nucleic acid-binding proteins"/>
    <property type="match status" value="1"/>
</dbReference>
<evidence type="ECO:0000313" key="2">
    <source>
        <dbReference type="EMBL" id="VFQ69909.1"/>
    </source>
</evidence>
<sequence>MFDLKSFATIQNQPILNDQVLIDVIGKIVGRSKVQTHIRMGEEQKLMEITLEDHEGNRLGCTLWGEYVERFLGCLTQNVQEPMILLLSFCKPKRYMGTVTVSTSFHVTNMIFDGNSAEVNAFRARLPLHVDDGGPVGGLMLVGVDDDDHGVMSITTIRNLLETTKRNMDPNLLPTELNRFLGQKCLFNVLLKPDVGSPHWTGPRAFGVRSLVTDTKILKNYEHVAFVEDKESEEESEGWWNSLEDLSQEVNEVIGTSEPSSSQSVNTRPRKIDDVDENDSVRRELFDELDGQSSKKKAKMIHEDV</sequence>
<dbReference type="AlphaFoldDB" id="A0A484L059"/>
<protein>
    <recommendedName>
        <fullName evidence="4">DUF223 domain-containing protein</fullName>
    </recommendedName>
</protein>
<evidence type="ECO:0000313" key="3">
    <source>
        <dbReference type="Proteomes" id="UP000595140"/>
    </source>
</evidence>
<dbReference type="EMBL" id="OOIL02000857">
    <property type="protein sequence ID" value="VFQ69909.1"/>
    <property type="molecule type" value="Genomic_DNA"/>
</dbReference>